<dbReference type="Pfam" id="PF04976">
    <property type="entry name" value="DmsC"/>
    <property type="match status" value="1"/>
</dbReference>
<evidence type="ECO:0000313" key="1">
    <source>
        <dbReference type="EMBL" id="CAB1368413.1"/>
    </source>
</evidence>
<dbReference type="RefSeq" id="WP_145771665.1">
    <property type="nucleotide sequence ID" value="NZ_LR778301.1"/>
</dbReference>
<sequence>MLAKNLDVVGSEFRVGYRMQKSWGMSMATAFFFGEAGAGLYFVSQFYNLVPGMVLGLLMVIFGKGGGHLLHLGKPSRGWRAFTRPNSSWISRGLWAITLFASFGTLHLIDLNAGLLPRPLSLLVAGVAIAGCLVIMVYQGFAMSHSSSITLWSSGLMPLASLTYALLNGVMLTLVIGYNTLAATRPEALPMLQMAAFGLVLYGFVMILSLLHSAKYGSGGGRKSVELLVQGAFSGYFVPVVLVLGFVVSGVMLTLADKDLITMILVAGCELTGYYAFRVLMFKAGTYDPVLSFAPKFKN</sequence>
<dbReference type="OrthoDB" id="5520897at2"/>
<dbReference type="EMBL" id="LR778301">
    <property type="protein sequence ID" value="CAB1368413.1"/>
    <property type="molecule type" value="Genomic_DNA"/>
</dbReference>
<dbReference type="Proteomes" id="UP000515733">
    <property type="component" value="Chromosome"/>
</dbReference>
<reference evidence="1 2" key="1">
    <citation type="submission" date="2020-03" db="EMBL/GenBank/DDBJ databases">
        <authorList>
            <consortium name="Genoscope - CEA"/>
            <person name="William W."/>
        </authorList>
    </citation>
    <scope>NUCLEOTIDE SEQUENCE [LARGE SCALE GENOMIC DNA]</scope>
    <source>
        <strain evidence="2">DSM 16959</strain>
    </source>
</reference>
<gene>
    <name evidence="1" type="ORF">DENOEST_1248</name>
</gene>
<dbReference type="GO" id="GO:0016020">
    <property type="term" value="C:membrane"/>
    <property type="evidence" value="ECO:0007669"/>
    <property type="project" value="InterPro"/>
</dbReference>
<dbReference type="AlphaFoldDB" id="A0A6S6XW10"/>
<dbReference type="InterPro" id="IPR007059">
    <property type="entry name" value="DmsC"/>
</dbReference>
<organism evidence="1 2">
    <name type="scientific">Denitratisoma oestradiolicum</name>
    <dbReference type="NCBI Taxonomy" id="311182"/>
    <lineage>
        <taxon>Bacteria</taxon>
        <taxon>Pseudomonadati</taxon>
        <taxon>Pseudomonadota</taxon>
        <taxon>Betaproteobacteria</taxon>
        <taxon>Nitrosomonadales</taxon>
        <taxon>Sterolibacteriaceae</taxon>
        <taxon>Denitratisoma</taxon>
    </lineage>
</organism>
<evidence type="ECO:0000313" key="2">
    <source>
        <dbReference type="Proteomes" id="UP000515733"/>
    </source>
</evidence>
<keyword evidence="2" id="KW-1185">Reference proteome</keyword>
<dbReference type="Gene3D" id="1.20.1630.10">
    <property type="entry name" value="Formate dehydrogenase/DMSO reductase domain"/>
    <property type="match status" value="1"/>
</dbReference>
<dbReference type="KEGG" id="doe:DENOEST_1248"/>
<name>A0A6S6XW10_9PROT</name>
<accession>A0A6S6XW10</accession>
<proteinExistence type="predicted"/>
<protein>
    <submittedName>
        <fullName evidence="1">Uncharacterized protein</fullName>
    </submittedName>
</protein>
<dbReference type="GO" id="GO:0019645">
    <property type="term" value="P:anaerobic electron transport chain"/>
    <property type="evidence" value="ECO:0007669"/>
    <property type="project" value="InterPro"/>
</dbReference>